<evidence type="ECO:0000256" key="2">
    <source>
        <dbReference type="SAM" id="MobiDB-lite"/>
    </source>
</evidence>
<sequence length="239" mass="26486">MKRLLVPAVLCAALAAHPAHALTVFDPTNFSQNILTAARTLEMINNQIRQLQNEAQMLTHDAMNLTGLDFNAISRLRTSLSSTTSLMNQARGLTFDVSRAEAEFARLYPAQYDATISNDAMAQDARERWSQSLDALRTTANVQSQAVQNLGDDEGVLSDLVQQSQSAVGALQATQATNQLLALQAKQSIQHQQLQIAQDRAMALDRAQEAAEDARAQEVRRRFSRDRANYTPQPVQFYQ</sequence>
<proteinExistence type="predicted"/>
<evidence type="ECO:0000256" key="1">
    <source>
        <dbReference type="SAM" id="Coils"/>
    </source>
</evidence>
<feature type="region of interest" description="Disordered" evidence="2">
    <location>
        <begin position="215"/>
        <end position="239"/>
    </location>
</feature>
<evidence type="ECO:0000313" key="5">
    <source>
        <dbReference type="Proteomes" id="UP001501706"/>
    </source>
</evidence>
<feature type="signal peptide" evidence="3">
    <location>
        <begin position="1"/>
        <end position="21"/>
    </location>
</feature>
<name>A0ABN1CH27_9BURK</name>
<evidence type="ECO:0000256" key="3">
    <source>
        <dbReference type="SAM" id="SignalP"/>
    </source>
</evidence>
<feature type="chain" id="PRO_5045357043" evidence="3">
    <location>
        <begin position="22"/>
        <end position="239"/>
    </location>
</feature>
<keyword evidence="3" id="KW-0732">Signal</keyword>
<keyword evidence="1" id="KW-0175">Coiled coil</keyword>
<dbReference type="NCBIfam" id="NF010448">
    <property type="entry name" value="PRK13874.1"/>
    <property type="match status" value="1"/>
</dbReference>
<dbReference type="InterPro" id="IPR014147">
    <property type="entry name" value="T4SS_TrbJ"/>
</dbReference>
<feature type="compositionally biased region" description="Polar residues" evidence="2">
    <location>
        <begin position="230"/>
        <end position="239"/>
    </location>
</feature>
<feature type="compositionally biased region" description="Basic and acidic residues" evidence="2">
    <location>
        <begin position="215"/>
        <end position="228"/>
    </location>
</feature>
<dbReference type="Proteomes" id="UP001501706">
    <property type="component" value="Unassembled WGS sequence"/>
</dbReference>
<dbReference type="EMBL" id="BAAAEN010000018">
    <property type="protein sequence ID" value="GAA0519003.1"/>
    <property type="molecule type" value="Genomic_DNA"/>
</dbReference>
<gene>
    <name evidence="4" type="primary">trbJ_2</name>
    <name evidence="4" type="ORF">GCM10009097_40660</name>
</gene>
<dbReference type="RefSeq" id="WP_343928091.1">
    <property type="nucleotide sequence ID" value="NZ_BAAAEN010000018.1"/>
</dbReference>
<protein>
    <submittedName>
        <fullName evidence="4">P-type conjugative transfer protein TrbJ</fullName>
    </submittedName>
</protein>
<accession>A0ABN1CH27</accession>
<evidence type="ECO:0000313" key="4">
    <source>
        <dbReference type="EMBL" id="GAA0519003.1"/>
    </source>
</evidence>
<reference evidence="4 5" key="1">
    <citation type="journal article" date="2019" name="Int. J. Syst. Evol. Microbiol.">
        <title>The Global Catalogue of Microorganisms (GCM) 10K type strain sequencing project: providing services to taxonomists for standard genome sequencing and annotation.</title>
        <authorList>
            <consortium name="The Broad Institute Genomics Platform"/>
            <consortium name="The Broad Institute Genome Sequencing Center for Infectious Disease"/>
            <person name="Wu L."/>
            <person name="Ma J."/>
        </authorList>
    </citation>
    <scope>NUCLEOTIDE SEQUENCE [LARGE SCALE GENOMIC DNA]</scope>
    <source>
        <strain evidence="4 5">JCM 14330</strain>
    </source>
</reference>
<comment type="caution">
    <text evidence="4">The sequence shown here is derived from an EMBL/GenBank/DDBJ whole genome shotgun (WGS) entry which is preliminary data.</text>
</comment>
<dbReference type="NCBIfam" id="TIGR02780">
    <property type="entry name" value="TrbJ_Ti"/>
    <property type="match status" value="1"/>
</dbReference>
<feature type="coiled-coil region" evidence="1">
    <location>
        <begin position="34"/>
        <end position="68"/>
    </location>
</feature>
<keyword evidence="5" id="KW-1185">Reference proteome</keyword>
<organism evidence="4 5">
    <name type="scientific">Pigmentiphaga daeguensis</name>
    <dbReference type="NCBI Taxonomy" id="414049"/>
    <lineage>
        <taxon>Bacteria</taxon>
        <taxon>Pseudomonadati</taxon>
        <taxon>Pseudomonadota</taxon>
        <taxon>Betaproteobacteria</taxon>
        <taxon>Burkholderiales</taxon>
        <taxon>Alcaligenaceae</taxon>
        <taxon>Pigmentiphaga</taxon>
    </lineage>
</organism>